<evidence type="ECO:0000256" key="3">
    <source>
        <dbReference type="ARBA" id="ARBA00012662"/>
    </source>
</evidence>
<reference evidence="9 10" key="1">
    <citation type="submission" date="2023-12" db="EMBL/GenBank/DDBJ databases">
        <title>Genome sequencing and assembly of bacterial species from a model synthetic community.</title>
        <authorList>
            <person name="Hogle S.L."/>
        </authorList>
    </citation>
    <scope>NUCLEOTIDE SEQUENCE [LARGE SCALE GENOMIC DNA]</scope>
    <source>
        <strain evidence="9 10">HAMBI_3031</strain>
    </source>
</reference>
<evidence type="ECO:0000256" key="6">
    <source>
        <dbReference type="ARBA" id="ARBA00023295"/>
    </source>
</evidence>
<feature type="domain" description="Alpha-L-fucosidase C-terminal" evidence="8">
    <location>
        <begin position="393"/>
        <end position="475"/>
    </location>
</feature>
<evidence type="ECO:0000256" key="1">
    <source>
        <dbReference type="ARBA" id="ARBA00004071"/>
    </source>
</evidence>
<dbReference type="RefSeq" id="WP_114790626.1">
    <property type="nucleotide sequence ID" value="NZ_CP139960.1"/>
</dbReference>
<keyword evidence="4" id="KW-0732">Signal</keyword>
<evidence type="ECO:0000256" key="5">
    <source>
        <dbReference type="ARBA" id="ARBA00022801"/>
    </source>
</evidence>
<dbReference type="PIRSF" id="PIRSF001092">
    <property type="entry name" value="Alpha-L-fucosidase"/>
    <property type="match status" value="1"/>
</dbReference>
<organism evidence="9 10">
    <name type="scientific">Niabella yanshanensis</name>
    <dbReference type="NCBI Taxonomy" id="577386"/>
    <lineage>
        <taxon>Bacteria</taxon>
        <taxon>Pseudomonadati</taxon>
        <taxon>Bacteroidota</taxon>
        <taxon>Chitinophagia</taxon>
        <taxon>Chitinophagales</taxon>
        <taxon>Chitinophagaceae</taxon>
        <taxon>Niabella</taxon>
    </lineage>
</organism>
<comment type="function">
    <text evidence="1">Alpha-L-fucosidase is responsible for hydrolyzing the alpha-1,6-linked fucose joined to the reducing-end N-acetylglucosamine of the carbohydrate moieties of glycoproteins.</text>
</comment>
<gene>
    <name evidence="9" type="ORF">U0035_19600</name>
</gene>
<proteinExistence type="inferred from homology"/>
<accession>A0ABZ0W5Q7</accession>
<dbReference type="InterPro" id="IPR013780">
    <property type="entry name" value="Glyco_hydro_b"/>
</dbReference>
<dbReference type="PANTHER" id="PTHR10030:SF37">
    <property type="entry name" value="ALPHA-L-FUCOSIDASE-RELATED"/>
    <property type="match status" value="1"/>
</dbReference>
<keyword evidence="10" id="KW-1185">Reference proteome</keyword>
<dbReference type="Gene3D" id="2.60.40.1180">
    <property type="entry name" value="Golgi alpha-mannosidase II"/>
    <property type="match status" value="1"/>
</dbReference>
<dbReference type="Proteomes" id="UP001325680">
    <property type="component" value="Chromosome"/>
</dbReference>
<evidence type="ECO:0000313" key="10">
    <source>
        <dbReference type="Proteomes" id="UP001325680"/>
    </source>
</evidence>
<dbReference type="EMBL" id="CP139960">
    <property type="protein sequence ID" value="WQD37874.1"/>
    <property type="molecule type" value="Genomic_DNA"/>
</dbReference>
<dbReference type="Pfam" id="PF16757">
    <property type="entry name" value="Fucosidase_C"/>
    <property type="match status" value="1"/>
</dbReference>
<comment type="similarity">
    <text evidence="2">Belongs to the glycosyl hydrolase 29 family.</text>
</comment>
<dbReference type="SMART" id="SM00812">
    <property type="entry name" value="Alpha_L_fucos"/>
    <property type="match status" value="1"/>
</dbReference>
<name>A0ABZ0W5Q7_9BACT</name>
<keyword evidence="6" id="KW-0326">Glycosidase</keyword>
<dbReference type="PANTHER" id="PTHR10030">
    <property type="entry name" value="ALPHA-L-FUCOSIDASE"/>
    <property type="match status" value="1"/>
</dbReference>
<dbReference type="InterPro" id="IPR000933">
    <property type="entry name" value="Glyco_hydro_29"/>
</dbReference>
<protein>
    <recommendedName>
        <fullName evidence="3">alpha-L-fucosidase</fullName>
        <ecNumber evidence="3">3.2.1.51</ecNumber>
    </recommendedName>
</protein>
<dbReference type="SUPFAM" id="SSF51445">
    <property type="entry name" value="(Trans)glycosidases"/>
    <property type="match status" value="1"/>
</dbReference>
<dbReference type="InterPro" id="IPR017853">
    <property type="entry name" value="GH"/>
</dbReference>
<dbReference type="InterPro" id="IPR057739">
    <property type="entry name" value="Glyco_hydro_29_N"/>
</dbReference>
<feature type="domain" description="Glycoside hydrolase family 29 N-terminal" evidence="7">
    <location>
        <begin position="23"/>
        <end position="373"/>
    </location>
</feature>
<dbReference type="Gene3D" id="3.20.20.80">
    <property type="entry name" value="Glycosidases"/>
    <property type="match status" value="1"/>
</dbReference>
<evidence type="ECO:0000256" key="4">
    <source>
        <dbReference type="ARBA" id="ARBA00022729"/>
    </source>
</evidence>
<dbReference type="Pfam" id="PF01120">
    <property type="entry name" value="Alpha_L_fucos"/>
    <property type="match status" value="1"/>
</dbReference>
<dbReference type="EC" id="3.2.1.51" evidence="3"/>
<dbReference type="InterPro" id="IPR016286">
    <property type="entry name" value="FUC_metazoa-typ"/>
</dbReference>
<sequence>MKNKELKKISLSLIWLVNYLPSNSQSAKPYEPTWESVGNHNSVPEWIRDAKFGIYCHWGVYSVPAYDNEQYYYYMHQDSSYDKMGTWRRQEALYGPLSKFGYHDFIPMFKADKFDANEWAQVFKESGARFAGTVAEHHDGFSMWDSKYTSFNAKNMGPKRDVVGELATAIKSRNMKFFASLHHPTNYTYLKVKPHWAAADPKYKKMYGSQMKHDEWLQMWQDKSNEVVNKYHPDIMYFDIGLDQIPDPYKLNYIANYFNEGRKHNQEVIITYKNKELPANVGMLDHENSNPDKIEATPWLCDYAIGTGYHYSWGYVKGMQIKTAKDIIHKLVEVVSNNGQMLLNLSPMADGSFPQDQKDVVANVGVWLWSYGESVYGTRPYSVATETTAQGYRVYYTKNNKTLYAIFLDWPRNGEYVQLKELGLADTKSAVKSVTVLGLKEPATCSFTQTNEQLLITIPHKTRIPSDIAQVLKIELE</sequence>
<evidence type="ECO:0000259" key="7">
    <source>
        <dbReference type="Pfam" id="PF01120"/>
    </source>
</evidence>
<dbReference type="InterPro" id="IPR031919">
    <property type="entry name" value="Fucosidase_C"/>
</dbReference>
<evidence type="ECO:0000313" key="9">
    <source>
        <dbReference type="EMBL" id="WQD37874.1"/>
    </source>
</evidence>
<evidence type="ECO:0000256" key="2">
    <source>
        <dbReference type="ARBA" id="ARBA00007951"/>
    </source>
</evidence>
<keyword evidence="5" id="KW-0378">Hydrolase</keyword>
<dbReference type="PRINTS" id="PR00741">
    <property type="entry name" value="GLHYDRLASE29"/>
</dbReference>
<evidence type="ECO:0000259" key="8">
    <source>
        <dbReference type="Pfam" id="PF16757"/>
    </source>
</evidence>